<evidence type="ECO:0000256" key="6">
    <source>
        <dbReference type="ARBA" id="ARBA00022833"/>
    </source>
</evidence>
<sequence length="506" mass="55202">MRGLQWSNAARLLDRRRPAHEETQASSAYAAGLRLGWRSLKGIRHVSGFLLRHSEHPAGFAALFGAGIVAILLYGMVSTPGETAPTQGSETTSAPESEDIPADAPQSAATAPQSSNTPAAMMANGTASGAGETFTLKSGETLIRLLARAKIANGDAHGAVAALRDIVDLRRLRPGQDVRVWRTVADSRLNELRLRDKFDAEAVVRRSGDGFAGERSTIASLPVTRYIEGTINDSLYLSATKAGLPEPVLAEMIRLMSYSVDFQRDIRVGDHFEIYFERQYAPDFGDVAEGRILWAGLDLGKRRLEATHFVDHDGMAGYYDENGTSIRKALMRTPVDGARLSSRFGKRRHPILGYTRMHKGLDFAAPRGTPIMAAGDGVVETAGRNGGYGNYIRLRHNSELKTAYAHLTRFAKGIRRGKRVRQGEIIGFVGSTGRSTGPHLHYEVLKGSRQVNPLTLKLPPGRTLRDASLDLYREGRHRIIADIATIKGRDTLTAETEQTVIALAGR</sequence>
<dbReference type="InterPro" id="IPR050570">
    <property type="entry name" value="Cell_wall_metabolism_enzyme"/>
</dbReference>
<dbReference type="Pfam" id="PF01551">
    <property type="entry name" value="Peptidase_M23"/>
    <property type="match status" value="1"/>
</dbReference>
<dbReference type="Gene3D" id="3.10.450.350">
    <property type="match status" value="2"/>
</dbReference>
<dbReference type="PANTHER" id="PTHR21666:SF288">
    <property type="entry name" value="CELL DIVISION PROTEIN YTFB"/>
    <property type="match status" value="1"/>
</dbReference>
<comment type="cofactor">
    <cofactor evidence="1">
        <name>Zn(2+)</name>
        <dbReference type="ChEBI" id="CHEBI:29105"/>
    </cofactor>
</comment>
<dbReference type="AlphaFoldDB" id="A0A3M0BWZ4"/>
<reference evidence="11 12" key="1">
    <citation type="submission" date="2018-10" db="EMBL/GenBank/DDBJ databases">
        <title>Genomic Encyclopedia of Archaeal and Bacterial Type Strains, Phase II (KMG-II): from individual species to whole genera.</title>
        <authorList>
            <person name="Goeker M."/>
        </authorList>
    </citation>
    <scope>NUCLEOTIDE SEQUENCE [LARGE SCALE GENOMIC DNA]</scope>
    <source>
        <strain evidence="11 12">DSM 25217</strain>
    </source>
</reference>
<evidence type="ECO:0000256" key="1">
    <source>
        <dbReference type="ARBA" id="ARBA00001947"/>
    </source>
</evidence>
<evidence type="ECO:0000256" key="3">
    <source>
        <dbReference type="ARBA" id="ARBA00022670"/>
    </source>
</evidence>
<dbReference type="RefSeq" id="WP_121940364.1">
    <property type="nucleotide sequence ID" value="NZ_REFR01000016.1"/>
</dbReference>
<gene>
    <name evidence="11" type="ORF">BXY39_3741</name>
</gene>
<keyword evidence="3" id="KW-0645">Protease</keyword>
<feature type="compositionally biased region" description="Polar residues" evidence="8">
    <location>
        <begin position="81"/>
        <end position="95"/>
    </location>
</feature>
<dbReference type="CDD" id="cd12797">
    <property type="entry name" value="M23_peptidase"/>
    <property type="match status" value="1"/>
</dbReference>
<dbReference type="GO" id="GO:0046872">
    <property type="term" value="F:metal ion binding"/>
    <property type="evidence" value="ECO:0007669"/>
    <property type="project" value="UniProtKB-KW"/>
</dbReference>
<dbReference type="InParanoid" id="A0A3M0BWZ4"/>
<name>A0A3M0BWZ4_9PROT</name>
<keyword evidence="7" id="KW-0482">Metalloprotease</keyword>
<evidence type="ECO:0000256" key="8">
    <source>
        <dbReference type="SAM" id="MobiDB-lite"/>
    </source>
</evidence>
<dbReference type="EMBL" id="REFR01000016">
    <property type="protein sequence ID" value="RMB01552.1"/>
    <property type="molecule type" value="Genomic_DNA"/>
</dbReference>
<evidence type="ECO:0000313" key="12">
    <source>
        <dbReference type="Proteomes" id="UP000271227"/>
    </source>
</evidence>
<evidence type="ECO:0000259" key="9">
    <source>
        <dbReference type="Pfam" id="PF01551"/>
    </source>
</evidence>
<dbReference type="GO" id="GO:0006508">
    <property type="term" value="P:proteolysis"/>
    <property type="evidence" value="ECO:0007669"/>
    <property type="project" value="UniProtKB-KW"/>
</dbReference>
<dbReference type="PANTHER" id="PTHR21666">
    <property type="entry name" value="PEPTIDASE-RELATED"/>
    <property type="match status" value="1"/>
</dbReference>
<feature type="domain" description="M23ase beta-sheet core" evidence="9">
    <location>
        <begin position="356"/>
        <end position="453"/>
    </location>
</feature>
<keyword evidence="12" id="KW-1185">Reference proteome</keyword>
<dbReference type="Pfam" id="PF19425">
    <property type="entry name" value="Csd3_N2"/>
    <property type="match status" value="1"/>
</dbReference>
<dbReference type="InterPro" id="IPR045834">
    <property type="entry name" value="Csd3_N2"/>
</dbReference>
<dbReference type="FunCoup" id="A0A3M0BWZ4">
    <property type="interactions" value="86"/>
</dbReference>
<dbReference type="OrthoDB" id="9805070at2"/>
<dbReference type="GO" id="GO:0030313">
    <property type="term" value="C:cell envelope"/>
    <property type="evidence" value="ECO:0007669"/>
    <property type="project" value="UniProtKB-SubCell"/>
</dbReference>
<dbReference type="InterPro" id="IPR016047">
    <property type="entry name" value="M23ase_b-sheet_dom"/>
</dbReference>
<dbReference type="Gene3D" id="2.70.70.10">
    <property type="entry name" value="Glucose Permease (Domain IIA)"/>
    <property type="match status" value="1"/>
</dbReference>
<organism evidence="11 12">
    <name type="scientific">Eilatimonas milleporae</name>
    <dbReference type="NCBI Taxonomy" id="911205"/>
    <lineage>
        <taxon>Bacteria</taxon>
        <taxon>Pseudomonadati</taxon>
        <taxon>Pseudomonadota</taxon>
        <taxon>Alphaproteobacteria</taxon>
        <taxon>Kordiimonadales</taxon>
        <taxon>Kordiimonadaceae</taxon>
        <taxon>Eilatimonas</taxon>
    </lineage>
</organism>
<keyword evidence="4" id="KW-0479">Metal-binding</keyword>
<feature type="domain" description="Csd3-like second N-terminal" evidence="10">
    <location>
        <begin position="225"/>
        <end position="344"/>
    </location>
</feature>
<keyword evidence="5" id="KW-0378">Hydrolase</keyword>
<dbReference type="GO" id="GO:0004222">
    <property type="term" value="F:metalloendopeptidase activity"/>
    <property type="evidence" value="ECO:0007669"/>
    <property type="project" value="TreeGrafter"/>
</dbReference>
<feature type="compositionally biased region" description="Low complexity" evidence="8">
    <location>
        <begin position="102"/>
        <end position="120"/>
    </location>
</feature>
<dbReference type="SUPFAM" id="SSF51261">
    <property type="entry name" value="Duplicated hybrid motif"/>
    <property type="match status" value="1"/>
</dbReference>
<dbReference type="InterPro" id="IPR011055">
    <property type="entry name" value="Dup_hybrid_motif"/>
</dbReference>
<evidence type="ECO:0000256" key="7">
    <source>
        <dbReference type="ARBA" id="ARBA00023049"/>
    </source>
</evidence>
<protein>
    <submittedName>
        <fullName evidence="11">Peptidase M23-like protein</fullName>
    </submittedName>
</protein>
<dbReference type="FunFam" id="2.70.70.10:FF:000006">
    <property type="entry name" value="M23 family peptidase"/>
    <property type="match status" value="1"/>
</dbReference>
<evidence type="ECO:0000256" key="5">
    <source>
        <dbReference type="ARBA" id="ARBA00022801"/>
    </source>
</evidence>
<evidence type="ECO:0000256" key="2">
    <source>
        <dbReference type="ARBA" id="ARBA00004196"/>
    </source>
</evidence>
<accession>A0A3M0BWZ4</accession>
<keyword evidence="6" id="KW-0862">Zinc</keyword>
<evidence type="ECO:0000259" key="10">
    <source>
        <dbReference type="Pfam" id="PF19425"/>
    </source>
</evidence>
<evidence type="ECO:0000256" key="4">
    <source>
        <dbReference type="ARBA" id="ARBA00022723"/>
    </source>
</evidence>
<evidence type="ECO:0000313" key="11">
    <source>
        <dbReference type="EMBL" id="RMB01552.1"/>
    </source>
</evidence>
<comment type="subcellular location">
    <subcellularLocation>
        <location evidence="2">Cell envelope</location>
    </subcellularLocation>
</comment>
<proteinExistence type="predicted"/>
<dbReference type="Proteomes" id="UP000271227">
    <property type="component" value="Unassembled WGS sequence"/>
</dbReference>
<comment type="caution">
    <text evidence="11">The sequence shown here is derived from an EMBL/GenBank/DDBJ whole genome shotgun (WGS) entry which is preliminary data.</text>
</comment>
<feature type="region of interest" description="Disordered" evidence="8">
    <location>
        <begin position="81"/>
        <end position="126"/>
    </location>
</feature>